<keyword evidence="2" id="KW-0732">Signal</keyword>
<dbReference type="OMA" id="RFANDVH"/>
<feature type="compositionally biased region" description="Polar residues" evidence="1">
    <location>
        <begin position="183"/>
        <end position="215"/>
    </location>
</feature>
<evidence type="ECO:0000256" key="1">
    <source>
        <dbReference type="SAM" id="MobiDB-lite"/>
    </source>
</evidence>
<feature type="region of interest" description="Disordered" evidence="1">
    <location>
        <begin position="176"/>
        <end position="235"/>
    </location>
</feature>
<evidence type="ECO:0000313" key="3">
    <source>
        <dbReference type="EMBL" id="KIS68626.1"/>
    </source>
</evidence>
<evidence type="ECO:0000256" key="2">
    <source>
        <dbReference type="SAM" id="SignalP"/>
    </source>
</evidence>
<feature type="chain" id="PRO_5002229430" description="Mig1 protein" evidence="2">
    <location>
        <begin position="20"/>
        <end position="235"/>
    </location>
</feature>
<evidence type="ECO:0000313" key="4">
    <source>
        <dbReference type="Proteomes" id="UP000000561"/>
    </source>
</evidence>
<sequence length="235" mass="25787">MVSPSHLFLCLALSLGVSCYPFRVATQQNERRSEPQSSAHPTVYSPVVLAELCQEPSNYCIYVDQNRPGTLRASAVNATDSQGAFLFERSAYAHDPFRICYAGSCIDLDFARKPGCVSMQYVSRHSDQVGHLLARFANDVHHILGPRADMWRELDACATPEDPALPYAVIGARGRDKNKDRQQISAQLPSSNPNNLTQDHTGEGQNPASQASVAPTQDKPGHDYFDDVTVPLADL</sequence>
<accession>A0A0D1DYC1</accession>
<dbReference type="AlphaFoldDB" id="A0A0D1DYC1"/>
<dbReference type="GeneID" id="23563728"/>
<dbReference type="InParanoid" id="A0A0D1DYC1"/>
<dbReference type="eggNOG" id="ENOG502RDQN">
    <property type="taxonomic scope" value="Eukaryota"/>
</dbReference>
<dbReference type="STRING" id="237631.A0A0D1DYC1"/>
<organism evidence="3 4">
    <name type="scientific">Mycosarcoma maydis</name>
    <name type="common">Corn smut fungus</name>
    <name type="synonym">Ustilago maydis</name>
    <dbReference type="NCBI Taxonomy" id="5270"/>
    <lineage>
        <taxon>Eukaryota</taxon>
        <taxon>Fungi</taxon>
        <taxon>Dikarya</taxon>
        <taxon>Basidiomycota</taxon>
        <taxon>Ustilaginomycotina</taxon>
        <taxon>Ustilaginomycetes</taxon>
        <taxon>Ustilaginales</taxon>
        <taxon>Ustilaginaceae</taxon>
        <taxon>Mycosarcoma</taxon>
    </lineage>
</organism>
<dbReference type="KEGG" id="uma:UMAG_03201"/>
<evidence type="ECO:0008006" key="5">
    <source>
        <dbReference type="Google" id="ProtNLM"/>
    </source>
</evidence>
<dbReference type="RefSeq" id="XP_011389640.1">
    <property type="nucleotide sequence ID" value="XM_011391338.1"/>
</dbReference>
<protein>
    <recommendedName>
        <fullName evidence="5">Mig1 protein</fullName>
    </recommendedName>
</protein>
<dbReference type="VEuPathDB" id="FungiDB:UMAG_03201"/>
<proteinExistence type="predicted"/>
<feature type="signal peptide" evidence="2">
    <location>
        <begin position="1"/>
        <end position="19"/>
    </location>
</feature>
<name>A0A0D1DYC1_MYCMD</name>
<dbReference type="OrthoDB" id="2554401at2759"/>
<dbReference type="Proteomes" id="UP000000561">
    <property type="component" value="Chromosome 8"/>
</dbReference>
<gene>
    <name evidence="3" type="ORF">UMAG_03201</name>
</gene>
<reference evidence="3 4" key="1">
    <citation type="journal article" date="2006" name="Nature">
        <title>Insights from the genome of the biotrophic fungal plant pathogen Ustilago maydis.</title>
        <authorList>
            <person name="Kamper J."/>
            <person name="Kahmann R."/>
            <person name="Bolker M."/>
            <person name="Ma L.J."/>
            <person name="Brefort T."/>
            <person name="Saville B.J."/>
            <person name="Banuett F."/>
            <person name="Kronstad J.W."/>
            <person name="Gold S.E."/>
            <person name="Muller O."/>
            <person name="Perlin M.H."/>
            <person name="Wosten H.A."/>
            <person name="de Vries R."/>
            <person name="Ruiz-Herrera J."/>
            <person name="Reynaga-Pena C.G."/>
            <person name="Snetselaar K."/>
            <person name="McCann M."/>
            <person name="Perez-Martin J."/>
            <person name="Feldbrugge M."/>
            <person name="Basse C.W."/>
            <person name="Steinberg G."/>
            <person name="Ibeas J.I."/>
            <person name="Holloman W."/>
            <person name="Guzman P."/>
            <person name="Farman M."/>
            <person name="Stajich J.E."/>
            <person name="Sentandreu R."/>
            <person name="Gonzalez-Prieto J.M."/>
            <person name="Kennell J.C."/>
            <person name="Molina L."/>
            <person name="Schirawski J."/>
            <person name="Mendoza-Mendoza A."/>
            <person name="Greilinger D."/>
            <person name="Munch K."/>
            <person name="Rossel N."/>
            <person name="Scherer M."/>
            <person name="Vranes M."/>
            <person name="Ladendorf O."/>
            <person name="Vincon V."/>
            <person name="Fuchs U."/>
            <person name="Sandrock B."/>
            <person name="Meng S."/>
            <person name="Ho E.C."/>
            <person name="Cahill M.J."/>
            <person name="Boyce K.J."/>
            <person name="Klose J."/>
            <person name="Klosterman S.J."/>
            <person name="Deelstra H.J."/>
            <person name="Ortiz-Castellanos L."/>
            <person name="Li W."/>
            <person name="Sanchez-Alonso P."/>
            <person name="Schreier P.H."/>
            <person name="Hauser-Hahn I."/>
            <person name="Vaupel M."/>
            <person name="Koopmann E."/>
            <person name="Friedrich G."/>
            <person name="Voss H."/>
            <person name="Schluter T."/>
            <person name="Margolis J."/>
            <person name="Platt D."/>
            <person name="Swimmer C."/>
            <person name="Gnirke A."/>
            <person name="Chen F."/>
            <person name="Vysotskaia V."/>
            <person name="Mannhaupt G."/>
            <person name="Guldener U."/>
            <person name="Munsterkotter M."/>
            <person name="Haase D."/>
            <person name="Oesterheld M."/>
            <person name="Mewes H.W."/>
            <person name="Mauceli E.W."/>
            <person name="DeCaprio D."/>
            <person name="Wade C.M."/>
            <person name="Butler J."/>
            <person name="Young S."/>
            <person name="Jaffe D.B."/>
            <person name="Calvo S."/>
            <person name="Nusbaum C."/>
            <person name="Galagan J."/>
            <person name="Birren B.W."/>
        </authorList>
    </citation>
    <scope>NUCLEOTIDE SEQUENCE [LARGE SCALE GENOMIC DNA]</scope>
    <source>
        <strain evidence="4">DSM 14603 / FGSC 9021 / UM521</strain>
    </source>
</reference>
<keyword evidence="4" id="KW-1185">Reference proteome</keyword>
<dbReference type="EMBL" id="CM003147">
    <property type="protein sequence ID" value="KIS68626.1"/>
    <property type="molecule type" value="Genomic_DNA"/>
</dbReference>